<reference evidence="2" key="1">
    <citation type="submission" date="2021-03" db="EMBL/GenBank/DDBJ databases">
        <title>Draft genome sequence of rust myrtle Austropuccinia psidii MF-1, a brazilian biotype.</title>
        <authorList>
            <person name="Quecine M.C."/>
            <person name="Pachon D.M.R."/>
            <person name="Bonatelli M.L."/>
            <person name="Correr F.H."/>
            <person name="Franceschini L.M."/>
            <person name="Leite T.F."/>
            <person name="Margarido G.R.A."/>
            <person name="Almeida C.A."/>
            <person name="Ferrarezi J.A."/>
            <person name="Labate C.A."/>
        </authorList>
    </citation>
    <scope>NUCLEOTIDE SEQUENCE</scope>
    <source>
        <strain evidence="2">MF-1</strain>
    </source>
</reference>
<protein>
    <submittedName>
        <fullName evidence="2">Uncharacterized protein</fullName>
    </submittedName>
</protein>
<proteinExistence type="predicted"/>
<comment type="caution">
    <text evidence="2">The sequence shown here is derived from an EMBL/GenBank/DDBJ whole genome shotgun (WGS) entry which is preliminary data.</text>
</comment>
<dbReference type="Proteomes" id="UP000765509">
    <property type="component" value="Unassembled WGS sequence"/>
</dbReference>
<dbReference type="AlphaFoldDB" id="A0A9Q3CC18"/>
<sequence length="116" mass="12780">MNRFLLSSSCRVSNGELSEEIKIGLINSVNHPICKNSSSPHSIQSLQPTELWLMQSVRRFSDMGSHPGTKIWHSRNSKTRTSERLTHDSKKAGRGLGQSNVLSYGARALGSSFLAP</sequence>
<accession>A0A9Q3CC18</accession>
<feature type="compositionally biased region" description="Basic and acidic residues" evidence="1">
    <location>
        <begin position="80"/>
        <end position="91"/>
    </location>
</feature>
<name>A0A9Q3CC18_9BASI</name>
<evidence type="ECO:0000313" key="2">
    <source>
        <dbReference type="EMBL" id="MBW0482296.1"/>
    </source>
</evidence>
<feature type="region of interest" description="Disordered" evidence="1">
    <location>
        <begin position="64"/>
        <end position="97"/>
    </location>
</feature>
<dbReference type="EMBL" id="AVOT02006726">
    <property type="protein sequence ID" value="MBW0482296.1"/>
    <property type="molecule type" value="Genomic_DNA"/>
</dbReference>
<keyword evidence="3" id="KW-1185">Reference proteome</keyword>
<organism evidence="2 3">
    <name type="scientific">Austropuccinia psidii MF-1</name>
    <dbReference type="NCBI Taxonomy" id="1389203"/>
    <lineage>
        <taxon>Eukaryota</taxon>
        <taxon>Fungi</taxon>
        <taxon>Dikarya</taxon>
        <taxon>Basidiomycota</taxon>
        <taxon>Pucciniomycotina</taxon>
        <taxon>Pucciniomycetes</taxon>
        <taxon>Pucciniales</taxon>
        <taxon>Sphaerophragmiaceae</taxon>
        <taxon>Austropuccinia</taxon>
    </lineage>
</organism>
<evidence type="ECO:0000256" key="1">
    <source>
        <dbReference type="SAM" id="MobiDB-lite"/>
    </source>
</evidence>
<evidence type="ECO:0000313" key="3">
    <source>
        <dbReference type="Proteomes" id="UP000765509"/>
    </source>
</evidence>
<gene>
    <name evidence="2" type="ORF">O181_022011</name>
</gene>